<feature type="region of interest" description="Disordered" evidence="1">
    <location>
        <begin position="1"/>
        <end position="58"/>
    </location>
</feature>
<organism evidence="2 3">
    <name type="scientific">Myotis myotis</name>
    <name type="common">Greater mouse-eared bat</name>
    <name type="synonym">Vespertilio myotis</name>
    <dbReference type="NCBI Taxonomy" id="51298"/>
    <lineage>
        <taxon>Eukaryota</taxon>
        <taxon>Metazoa</taxon>
        <taxon>Chordata</taxon>
        <taxon>Craniata</taxon>
        <taxon>Vertebrata</taxon>
        <taxon>Euteleostomi</taxon>
        <taxon>Mammalia</taxon>
        <taxon>Eutheria</taxon>
        <taxon>Laurasiatheria</taxon>
        <taxon>Chiroptera</taxon>
        <taxon>Yangochiroptera</taxon>
        <taxon>Vespertilionidae</taxon>
        <taxon>Myotis</taxon>
    </lineage>
</organism>
<gene>
    <name evidence="2" type="ORF">mMyoMyo1_010901</name>
</gene>
<keyword evidence="3" id="KW-1185">Reference proteome</keyword>
<reference evidence="2 3" key="1">
    <citation type="journal article" date="2020" name="Nature">
        <title>Six reference-quality genomes reveal evolution of bat adaptations.</title>
        <authorList>
            <person name="Jebb D."/>
            <person name="Huang Z."/>
            <person name="Pippel M."/>
            <person name="Hughes G.M."/>
            <person name="Lavrichenko K."/>
            <person name="Devanna P."/>
            <person name="Winkler S."/>
            <person name="Jermiin L.S."/>
            <person name="Skirmuntt E.C."/>
            <person name="Katzourakis A."/>
            <person name="Burkitt-Gray L."/>
            <person name="Ray D.A."/>
            <person name="Sullivan K.A.M."/>
            <person name="Roscito J.G."/>
            <person name="Kirilenko B.M."/>
            <person name="Davalos L.M."/>
            <person name="Corthals A.P."/>
            <person name="Power M.L."/>
            <person name="Jones G."/>
            <person name="Ransome R.D."/>
            <person name="Dechmann D.K.N."/>
            <person name="Locatelli A.G."/>
            <person name="Puechmaille S.J."/>
            <person name="Fedrigo O."/>
            <person name="Jarvis E.D."/>
            <person name="Hiller M."/>
            <person name="Vernes S.C."/>
            <person name="Myers E.W."/>
            <person name="Teeling E.C."/>
        </authorList>
    </citation>
    <scope>NUCLEOTIDE SEQUENCE [LARGE SCALE GENOMIC DNA]</scope>
    <source>
        <strain evidence="2">MMyoMyo1</strain>
        <tissue evidence="2">Flight muscle</tissue>
    </source>
</reference>
<protein>
    <submittedName>
        <fullName evidence="2">Uncharacterized protein</fullName>
    </submittedName>
</protein>
<feature type="compositionally biased region" description="Low complexity" evidence="1">
    <location>
        <begin position="170"/>
        <end position="179"/>
    </location>
</feature>
<dbReference type="EMBL" id="JABWUV010000037">
    <property type="protein sequence ID" value="KAF6271119.1"/>
    <property type="molecule type" value="Genomic_DNA"/>
</dbReference>
<evidence type="ECO:0000313" key="3">
    <source>
        <dbReference type="Proteomes" id="UP000527355"/>
    </source>
</evidence>
<feature type="region of interest" description="Disordered" evidence="1">
    <location>
        <begin position="149"/>
        <end position="179"/>
    </location>
</feature>
<dbReference type="AlphaFoldDB" id="A0A7J7R4R2"/>
<proteinExistence type="predicted"/>
<accession>A0A7J7R4R2</accession>
<name>A0A7J7R4R2_MYOMY</name>
<sequence length="179" mass="19087">MLPLAQPWPRRGRSTGHSDPRGQARPQNRSPSICGHPRPGSEAGPCSWQAREQTRGPETRFWQSAANTDVQEGRGNSLPSPCPRLGQLRLSLLRPHAGPQCAHLTPPLWRTCGSWNQDGGPVRVGSAGAAGTGFLPRTRPPAGLWVPFGKQAGRPQEARQPPAATPGPPSAGFGVCTHR</sequence>
<comment type="caution">
    <text evidence="2">The sequence shown here is derived from an EMBL/GenBank/DDBJ whole genome shotgun (WGS) entry which is preliminary data.</text>
</comment>
<evidence type="ECO:0000256" key="1">
    <source>
        <dbReference type="SAM" id="MobiDB-lite"/>
    </source>
</evidence>
<evidence type="ECO:0000313" key="2">
    <source>
        <dbReference type="EMBL" id="KAF6271119.1"/>
    </source>
</evidence>
<dbReference type="Proteomes" id="UP000527355">
    <property type="component" value="Unassembled WGS sequence"/>
</dbReference>